<reference evidence="3" key="1">
    <citation type="submission" date="2022-10" db="EMBL/GenBank/DDBJ databases">
        <title>Adaptive evolution leads to modifications in subtelomeric GC content in a zoonotic Cryptosporidium species.</title>
        <authorList>
            <person name="Li J."/>
            <person name="Feng Y."/>
            <person name="Xiao L."/>
        </authorList>
    </citation>
    <scope>NUCLEOTIDE SEQUENCE</scope>
    <source>
        <strain evidence="3">25894</strain>
    </source>
</reference>
<comment type="caution">
    <text evidence="3">The sequence shown here is derived from an EMBL/GenBank/DDBJ whole genome shotgun (WGS) entry which is preliminary data.</text>
</comment>
<feature type="compositionally biased region" description="Low complexity" evidence="1">
    <location>
        <begin position="241"/>
        <end position="253"/>
    </location>
</feature>
<protein>
    <submittedName>
        <fullName evidence="3">Signal peptide-containing protein</fullName>
    </submittedName>
</protein>
<evidence type="ECO:0000256" key="2">
    <source>
        <dbReference type="SAM" id="SignalP"/>
    </source>
</evidence>
<gene>
    <name evidence="3" type="ORF">OJ252_3002</name>
</gene>
<accession>A0ABQ8P3M8</accession>
<keyword evidence="2" id="KW-0732">Signal</keyword>
<feature type="chain" id="PRO_5046418730" evidence="2">
    <location>
        <begin position="16"/>
        <end position="327"/>
    </location>
</feature>
<evidence type="ECO:0000313" key="3">
    <source>
        <dbReference type="EMBL" id="KAJ1606976.1"/>
    </source>
</evidence>
<evidence type="ECO:0000313" key="4">
    <source>
        <dbReference type="Proteomes" id="UP001071777"/>
    </source>
</evidence>
<feature type="region of interest" description="Disordered" evidence="1">
    <location>
        <begin position="233"/>
        <end position="327"/>
    </location>
</feature>
<dbReference type="EMBL" id="JAPCXB010000127">
    <property type="protein sequence ID" value="KAJ1606976.1"/>
    <property type="molecule type" value="Genomic_DNA"/>
</dbReference>
<keyword evidence="4" id="KW-1185">Reference proteome</keyword>
<dbReference type="Proteomes" id="UP001071777">
    <property type="component" value="Unassembled WGS sequence"/>
</dbReference>
<dbReference type="PROSITE" id="PS51257">
    <property type="entry name" value="PROKAR_LIPOPROTEIN"/>
    <property type="match status" value="1"/>
</dbReference>
<evidence type="ECO:0000256" key="1">
    <source>
        <dbReference type="SAM" id="MobiDB-lite"/>
    </source>
</evidence>
<name>A0ABQ8P3M8_9CRYT</name>
<proteinExistence type="predicted"/>
<feature type="signal peptide" evidence="2">
    <location>
        <begin position="1"/>
        <end position="15"/>
    </location>
</feature>
<sequence length="327" mass="36284">MKSVLWLFIFVLAACQRGFQVGGSPSLPDQTRSRIKLMVQRQARDFSVSIPDGVIEGISDVLSSSVAVNHGGMSSTILESCNRGVEKVLETLRGVLPEEFVRNMCYNVIVNHLQLVVSRQHFAENIYEVSSRSICESPNDSSPLSRFKGGECSIGLETSMDEERRGAASRMVVTPELAYLIADLIPLNPAPEDCVVAFMRVMALPFGLEREKAEKLCRSVLDLRKSQFFYRNDVSRPGEAPSSSHEISRSPSRLAPFKRAPPESQRSQRLDTGVWEARSPALREQPGPVHRTLRELSPVLAGPQQAVHRGNPKAQRQGGDGLQRRHL</sequence>
<organism evidence="3 4">
    <name type="scientific">Cryptosporidium canis</name>
    <dbReference type="NCBI Taxonomy" id="195482"/>
    <lineage>
        <taxon>Eukaryota</taxon>
        <taxon>Sar</taxon>
        <taxon>Alveolata</taxon>
        <taxon>Apicomplexa</taxon>
        <taxon>Conoidasida</taxon>
        <taxon>Coccidia</taxon>
        <taxon>Eucoccidiorida</taxon>
        <taxon>Eimeriorina</taxon>
        <taxon>Cryptosporidiidae</taxon>
        <taxon>Cryptosporidium</taxon>
    </lineage>
</organism>